<feature type="transmembrane region" description="Helical" evidence="7">
    <location>
        <begin position="50"/>
        <end position="73"/>
    </location>
</feature>
<feature type="transmembrane region" description="Helical" evidence="7">
    <location>
        <begin position="141"/>
        <end position="164"/>
    </location>
</feature>
<evidence type="ECO:0000256" key="5">
    <source>
        <dbReference type="ARBA" id="ARBA00023136"/>
    </source>
</evidence>
<feature type="transmembrane region" description="Helical" evidence="7">
    <location>
        <begin position="176"/>
        <end position="202"/>
    </location>
</feature>
<keyword evidence="5 7" id="KW-0472">Membrane</keyword>
<evidence type="ECO:0000256" key="7">
    <source>
        <dbReference type="SAM" id="Phobius"/>
    </source>
</evidence>
<evidence type="ECO:0000313" key="9">
    <source>
        <dbReference type="EMBL" id="MFD1834621.1"/>
    </source>
</evidence>
<evidence type="ECO:0000313" key="10">
    <source>
        <dbReference type="Proteomes" id="UP001597280"/>
    </source>
</evidence>
<evidence type="ECO:0000259" key="8">
    <source>
        <dbReference type="Pfam" id="PF05425"/>
    </source>
</evidence>
<protein>
    <submittedName>
        <fullName evidence="9">Copper resistance D family protein</fullName>
    </submittedName>
</protein>
<evidence type="ECO:0000256" key="4">
    <source>
        <dbReference type="ARBA" id="ARBA00022989"/>
    </source>
</evidence>
<dbReference type="RefSeq" id="WP_343903887.1">
    <property type="nucleotide sequence ID" value="NZ_BAAAIS010000002.1"/>
</dbReference>
<comment type="subcellular location">
    <subcellularLocation>
        <location evidence="1">Cell membrane</location>
        <topology evidence="1">Multi-pass membrane protein</topology>
    </subcellularLocation>
</comment>
<evidence type="ECO:0000256" key="3">
    <source>
        <dbReference type="ARBA" id="ARBA00022692"/>
    </source>
</evidence>
<feature type="region of interest" description="Disordered" evidence="6">
    <location>
        <begin position="281"/>
        <end position="321"/>
    </location>
</feature>
<sequence length="321" mass="32087">MAIAVQALTGLQYLSLLVTAGLLLCRVTVARGRDAAQALGSVAAVRRTRVLASAAALTSVALMVAAAIDVAGWSRWTAGIIPQQLAAAVLVGTGSLIVVVAGGARRPVPTLAGALLGLLGPALTGHSVSVGPRPLMLVVDVGHLLAGAFWTGGLIGTVAVIAALRSDGTAEEAVVVIRRFSSAALVSVLVLAVSGGLMTVLILDAPAALVTTGWGRALLLKLSVVGVAVGLAAWNRTRLLPAIATADAPWERLLRIMRREAVLLLGVLVVTGVLVNLSPHESPPGGALGNGQSPVGAQETMPIAASGVGGPGEPGAPRMAP</sequence>
<keyword evidence="3 7" id="KW-0812">Transmembrane</keyword>
<keyword evidence="2" id="KW-1003">Cell membrane</keyword>
<name>A0ABW4PYU6_9MICO</name>
<dbReference type="Proteomes" id="UP001597280">
    <property type="component" value="Unassembled WGS sequence"/>
</dbReference>
<dbReference type="EMBL" id="JBHUFL010000002">
    <property type="protein sequence ID" value="MFD1834621.1"/>
    <property type="molecule type" value="Genomic_DNA"/>
</dbReference>
<feature type="transmembrane region" description="Helical" evidence="7">
    <location>
        <begin position="261"/>
        <end position="278"/>
    </location>
</feature>
<feature type="transmembrane region" description="Helical" evidence="7">
    <location>
        <begin position="214"/>
        <end position="234"/>
    </location>
</feature>
<feature type="transmembrane region" description="Helical" evidence="7">
    <location>
        <begin position="85"/>
        <end position="104"/>
    </location>
</feature>
<proteinExistence type="predicted"/>
<dbReference type="PANTHER" id="PTHR34820">
    <property type="entry name" value="INNER MEMBRANE PROTEIN YEBZ"/>
    <property type="match status" value="1"/>
</dbReference>
<dbReference type="Pfam" id="PF05425">
    <property type="entry name" value="CopD"/>
    <property type="match status" value="1"/>
</dbReference>
<accession>A0ABW4PYU6</accession>
<feature type="transmembrane region" description="Helical" evidence="7">
    <location>
        <begin position="12"/>
        <end position="29"/>
    </location>
</feature>
<keyword evidence="4 7" id="KW-1133">Transmembrane helix</keyword>
<keyword evidence="10" id="KW-1185">Reference proteome</keyword>
<comment type="caution">
    <text evidence="9">The sequence shown here is derived from an EMBL/GenBank/DDBJ whole genome shotgun (WGS) entry which is preliminary data.</text>
</comment>
<evidence type="ECO:0000256" key="6">
    <source>
        <dbReference type="SAM" id="MobiDB-lite"/>
    </source>
</evidence>
<reference evidence="10" key="1">
    <citation type="journal article" date="2019" name="Int. J. Syst. Evol. Microbiol.">
        <title>The Global Catalogue of Microorganisms (GCM) 10K type strain sequencing project: providing services to taxonomists for standard genome sequencing and annotation.</title>
        <authorList>
            <consortium name="The Broad Institute Genomics Platform"/>
            <consortium name="The Broad Institute Genome Sequencing Center for Infectious Disease"/>
            <person name="Wu L."/>
            <person name="Ma J."/>
        </authorList>
    </citation>
    <scope>NUCLEOTIDE SEQUENCE [LARGE SCALE GENOMIC DNA]</scope>
    <source>
        <strain evidence="10">JCM 11650</strain>
    </source>
</reference>
<evidence type="ECO:0000256" key="2">
    <source>
        <dbReference type="ARBA" id="ARBA00022475"/>
    </source>
</evidence>
<gene>
    <name evidence="9" type="ORF">ACFSDA_05970</name>
</gene>
<feature type="domain" description="Copper resistance protein D" evidence="8">
    <location>
        <begin position="176"/>
        <end position="274"/>
    </location>
</feature>
<feature type="transmembrane region" description="Helical" evidence="7">
    <location>
        <begin position="111"/>
        <end position="129"/>
    </location>
</feature>
<dbReference type="InterPro" id="IPR008457">
    <property type="entry name" value="Cu-R_CopD_dom"/>
</dbReference>
<dbReference type="PANTHER" id="PTHR34820:SF4">
    <property type="entry name" value="INNER MEMBRANE PROTEIN YEBZ"/>
    <property type="match status" value="1"/>
</dbReference>
<dbReference type="InterPro" id="IPR032694">
    <property type="entry name" value="CopC/D"/>
</dbReference>
<evidence type="ECO:0000256" key="1">
    <source>
        <dbReference type="ARBA" id="ARBA00004651"/>
    </source>
</evidence>
<organism evidence="9 10">
    <name type="scientific">Brachybacterium rhamnosum</name>
    <dbReference type="NCBI Taxonomy" id="173361"/>
    <lineage>
        <taxon>Bacteria</taxon>
        <taxon>Bacillati</taxon>
        <taxon>Actinomycetota</taxon>
        <taxon>Actinomycetes</taxon>
        <taxon>Micrococcales</taxon>
        <taxon>Dermabacteraceae</taxon>
        <taxon>Brachybacterium</taxon>
    </lineage>
</organism>